<name>A0A1N7LTI9_9RHOB</name>
<keyword evidence="3" id="KW-0804">Transcription</keyword>
<dbReference type="SUPFAM" id="SSF51206">
    <property type="entry name" value="cAMP-binding domain-like"/>
    <property type="match status" value="1"/>
</dbReference>
<dbReference type="SMART" id="SM00419">
    <property type="entry name" value="HTH_CRP"/>
    <property type="match status" value="1"/>
</dbReference>
<evidence type="ECO:0000256" key="4">
    <source>
        <dbReference type="SAM" id="MobiDB-lite"/>
    </source>
</evidence>
<dbReference type="GO" id="GO:0005829">
    <property type="term" value="C:cytosol"/>
    <property type="evidence" value="ECO:0007669"/>
    <property type="project" value="TreeGrafter"/>
</dbReference>
<dbReference type="InterPro" id="IPR036388">
    <property type="entry name" value="WH-like_DNA-bd_sf"/>
</dbReference>
<gene>
    <name evidence="6" type="ORF">SAMN05421795_10498</name>
</gene>
<dbReference type="GO" id="GO:0016301">
    <property type="term" value="F:kinase activity"/>
    <property type="evidence" value="ECO:0007669"/>
    <property type="project" value="UniProtKB-KW"/>
</dbReference>
<dbReference type="Proteomes" id="UP000186098">
    <property type="component" value="Unassembled WGS sequence"/>
</dbReference>
<dbReference type="InterPro" id="IPR012318">
    <property type="entry name" value="HTH_CRP"/>
</dbReference>
<evidence type="ECO:0000313" key="6">
    <source>
        <dbReference type="EMBL" id="SIS77165.1"/>
    </source>
</evidence>
<evidence type="ECO:0000256" key="1">
    <source>
        <dbReference type="ARBA" id="ARBA00023015"/>
    </source>
</evidence>
<dbReference type="InterPro" id="IPR014710">
    <property type="entry name" value="RmlC-like_jellyroll"/>
</dbReference>
<dbReference type="InterPro" id="IPR000595">
    <property type="entry name" value="cNMP-bd_dom"/>
</dbReference>
<dbReference type="GO" id="GO:0003700">
    <property type="term" value="F:DNA-binding transcription factor activity"/>
    <property type="evidence" value="ECO:0007669"/>
    <property type="project" value="TreeGrafter"/>
</dbReference>
<dbReference type="Pfam" id="PF13545">
    <property type="entry name" value="HTH_Crp_2"/>
    <property type="match status" value="1"/>
</dbReference>
<keyword evidence="6" id="KW-0808">Transferase</keyword>
<dbReference type="PANTHER" id="PTHR24567">
    <property type="entry name" value="CRP FAMILY TRANSCRIPTIONAL REGULATORY PROTEIN"/>
    <property type="match status" value="1"/>
</dbReference>
<feature type="domain" description="HTH crp-type" evidence="5">
    <location>
        <begin position="146"/>
        <end position="215"/>
    </location>
</feature>
<dbReference type="SUPFAM" id="SSF46785">
    <property type="entry name" value="Winged helix' DNA-binding domain"/>
    <property type="match status" value="1"/>
</dbReference>
<evidence type="ECO:0000256" key="2">
    <source>
        <dbReference type="ARBA" id="ARBA00023125"/>
    </source>
</evidence>
<dbReference type="InterPro" id="IPR018490">
    <property type="entry name" value="cNMP-bd_dom_sf"/>
</dbReference>
<proteinExistence type="predicted"/>
<dbReference type="Gene3D" id="2.60.120.10">
    <property type="entry name" value="Jelly Rolls"/>
    <property type="match status" value="1"/>
</dbReference>
<keyword evidence="2" id="KW-0238">DNA-binding</keyword>
<keyword evidence="7" id="KW-1185">Reference proteome</keyword>
<dbReference type="STRING" id="407234.SAMN05421795_10498"/>
<dbReference type="PROSITE" id="PS51063">
    <property type="entry name" value="HTH_CRP_2"/>
    <property type="match status" value="1"/>
</dbReference>
<dbReference type="EMBL" id="FTOM01000004">
    <property type="protein sequence ID" value="SIS77165.1"/>
    <property type="molecule type" value="Genomic_DNA"/>
</dbReference>
<reference evidence="7" key="1">
    <citation type="submission" date="2017-01" db="EMBL/GenBank/DDBJ databases">
        <authorList>
            <person name="Varghese N."/>
            <person name="Submissions S."/>
        </authorList>
    </citation>
    <scope>NUCLEOTIDE SEQUENCE [LARGE SCALE GENOMIC DNA]</scope>
    <source>
        <strain evidence="7">DSM 18714</strain>
    </source>
</reference>
<evidence type="ECO:0000259" key="5">
    <source>
        <dbReference type="PROSITE" id="PS51063"/>
    </source>
</evidence>
<dbReference type="Gene3D" id="1.10.10.10">
    <property type="entry name" value="Winged helix-like DNA-binding domain superfamily/Winged helix DNA-binding domain"/>
    <property type="match status" value="1"/>
</dbReference>
<keyword evidence="1" id="KW-0805">Transcription regulation</keyword>
<dbReference type="InterPro" id="IPR036390">
    <property type="entry name" value="WH_DNA-bd_sf"/>
</dbReference>
<dbReference type="PANTHER" id="PTHR24567:SF74">
    <property type="entry name" value="HTH-TYPE TRANSCRIPTIONAL REGULATOR ARCR"/>
    <property type="match status" value="1"/>
</dbReference>
<dbReference type="RefSeq" id="WP_076365658.1">
    <property type="nucleotide sequence ID" value="NZ_FTOM01000004.1"/>
</dbReference>
<dbReference type="CDD" id="cd00038">
    <property type="entry name" value="CAP_ED"/>
    <property type="match status" value="1"/>
</dbReference>
<evidence type="ECO:0000313" key="7">
    <source>
        <dbReference type="Proteomes" id="UP000186098"/>
    </source>
</evidence>
<dbReference type="InterPro" id="IPR050397">
    <property type="entry name" value="Env_Response_Regulators"/>
</dbReference>
<accession>A0A1N7LTI9</accession>
<keyword evidence="6" id="KW-0418">Kinase</keyword>
<feature type="compositionally biased region" description="Pro residues" evidence="4">
    <location>
        <begin position="1"/>
        <end position="11"/>
    </location>
</feature>
<dbReference type="AlphaFoldDB" id="A0A1N7LTI9"/>
<organism evidence="6 7">
    <name type="scientific">Phaeovulum vinaykumarii</name>
    <dbReference type="NCBI Taxonomy" id="407234"/>
    <lineage>
        <taxon>Bacteria</taxon>
        <taxon>Pseudomonadati</taxon>
        <taxon>Pseudomonadota</taxon>
        <taxon>Alphaproteobacteria</taxon>
        <taxon>Rhodobacterales</taxon>
        <taxon>Paracoccaceae</taxon>
        <taxon>Phaeovulum</taxon>
    </lineage>
</organism>
<sequence length="226" mass="24490">MRSVHPPPPLQHGPGGAAAAPHGWLSRLERGRVSRHAPGSALARPETAEQAPHDNRFFVLTEGLARISLIGAGRELVLGHLRPGGLYVSHTRAWVMAVEECKITSWPVRDMLELVSREPELGVQAFREIGTILQGALSLVEDLAFRPVESRLARFLLAEALRQGGPELLLEGSTESLAAGLGTSRQTLSTLLNRLIRDGTLARTGRRRLKLCDAARLERMAAVSSG</sequence>
<evidence type="ECO:0000256" key="3">
    <source>
        <dbReference type="ARBA" id="ARBA00023163"/>
    </source>
</evidence>
<protein>
    <submittedName>
        <fullName evidence="6">cAMP-binding domain of CRP or a regulatory subunit of cAMP-dependent protein kinases</fullName>
    </submittedName>
</protein>
<dbReference type="GO" id="GO:0003677">
    <property type="term" value="F:DNA binding"/>
    <property type="evidence" value="ECO:0007669"/>
    <property type="project" value="UniProtKB-KW"/>
</dbReference>
<feature type="region of interest" description="Disordered" evidence="4">
    <location>
        <begin position="1"/>
        <end position="21"/>
    </location>
</feature>